<dbReference type="Pfam" id="PF04542">
    <property type="entry name" value="Sigma70_r2"/>
    <property type="match status" value="1"/>
</dbReference>
<dbReference type="InterPro" id="IPR007627">
    <property type="entry name" value="RNA_pol_sigma70_r2"/>
</dbReference>
<dbReference type="Pfam" id="PF08281">
    <property type="entry name" value="Sigma70_r4_2"/>
    <property type="match status" value="1"/>
</dbReference>
<dbReference type="SUPFAM" id="SSF88659">
    <property type="entry name" value="Sigma3 and sigma4 domains of RNA polymerase sigma factors"/>
    <property type="match status" value="1"/>
</dbReference>
<evidence type="ECO:0000256" key="2">
    <source>
        <dbReference type="ARBA" id="ARBA00023015"/>
    </source>
</evidence>
<protein>
    <submittedName>
        <fullName evidence="7">RNA polymerase sigma-70 factor, expansion 1 family protein</fullName>
    </submittedName>
</protein>
<dbReference type="InterPro" id="IPR014327">
    <property type="entry name" value="RNA_pol_sigma70_bacteroid"/>
</dbReference>
<feature type="domain" description="RNA polymerase sigma factor 70 region 4 type 2" evidence="6">
    <location>
        <begin position="120"/>
        <end position="172"/>
    </location>
</feature>
<dbReference type="GO" id="GO:0003677">
    <property type="term" value="F:DNA binding"/>
    <property type="evidence" value="ECO:0007669"/>
    <property type="project" value="InterPro"/>
</dbReference>
<evidence type="ECO:0000313" key="8">
    <source>
        <dbReference type="Proteomes" id="UP000020529"/>
    </source>
</evidence>
<evidence type="ECO:0000256" key="4">
    <source>
        <dbReference type="ARBA" id="ARBA00023163"/>
    </source>
</evidence>
<dbReference type="NCBIfam" id="TIGR02985">
    <property type="entry name" value="Sig70_bacteroi1"/>
    <property type="match status" value="1"/>
</dbReference>
<evidence type="ECO:0000313" key="7">
    <source>
        <dbReference type="EMBL" id="EXY74542.1"/>
    </source>
</evidence>
<dbReference type="Proteomes" id="UP000020529">
    <property type="component" value="Unassembled WGS sequence"/>
</dbReference>
<dbReference type="InterPro" id="IPR013249">
    <property type="entry name" value="RNA_pol_sigma70_r4_t2"/>
</dbReference>
<dbReference type="InterPro" id="IPR014284">
    <property type="entry name" value="RNA_pol_sigma-70_dom"/>
</dbReference>
<sequence>MLNDVFILTQIKEGNIKAFETLFRQYYTPLRLYAASITGEPDVAEEIVEELFYVFWKDREKLEIFHSVKNYLYRSVRNRSIQYCEHQDVKRRYQDAILSVPVNIASPDPQEQIEYKELQQIINRTLEKLPERRLHIFRLHHTEGKKYSEIASLLSLSVKTVEKEMTRALRTLRKEIENYIQIS</sequence>
<dbReference type="GO" id="GO:0016987">
    <property type="term" value="F:sigma factor activity"/>
    <property type="evidence" value="ECO:0007669"/>
    <property type="project" value="UniProtKB-KW"/>
</dbReference>
<organism evidence="7 8">
    <name type="scientific">Bacteroides fragilis str. 3988T(B)14</name>
    <dbReference type="NCBI Taxonomy" id="1339315"/>
    <lineage>
        <taxon>Bacteria</taxon>
        <taxon>Pseudomonadati</taxon>
        <taxon>Bacteroidota</taxon>
        <taxon>Bacteroidia</taxon>
        <taxon>Bacteroidales</taxon>
        <taxon>Bacteroidaceae</taxon>
        <taxon>Bacteroides</taxon>
    </lineage>
</organism>
<evidence type="ECO:0000256" key="3">
    <source>
        <dbReference type="ARBA" id="ARBA00023082"/>
    </source>
</evidence>
<keyword evidence="3" id="KW-0731">Sigma factor</keyword>
<dbReference type="InterPro" id="IPR036388">
    <property type="entry name" value="WH-like_DNA-bd_sf"/>
</dbReference>
<name>A0A015SWA3_BACFG</name>
<dbReference type="InterPro" id="IPR013324">
    <property type="entry name" value="RNA_pol_sigma_r3/r4-like"/>
</dbReference>
<dbReference type="GO" id="GO:0006352">
    <property type="term" value="P:DNA-templated transcription initiation"/>
    <property type="evidence" value="ECO:0007669"/>
    <property type="project" value="InterPro"/>
</dbReference>
<reference evidence="7 8" key="1">
    <citation type="submission" date="2014-02" db="EMBL/GenBank/DDBJ databases">
        <authorList>
            <person name="Sears C."/>
            <person name="Carroll K."/>
            <person name="Sack B.R."/>
            <person name="Qadri F."/>
            <person name="Myers L.L."/>
            <person name="Chung G.-T."/>
            <person name="Escheverria P."/>
            <person name="Fraser C.M."/>
            <person name="Sadzewicz L."/>
            <person name="Shefchek K.A."/>
            <person name="Tallon L."/>
            <person name="Das S.P."/>
            <person name="Daugherty S."/>
            <person name="Mongodin E.F."/>
        </authorList>
    </citation>
    <scope>NUCLEOTIDE SEQUENCE [LARGE SCALE GENOMIC DNA]</scope>
    <source>
        <strain evidence="8">3988T(B)14</strain>
    </source>
</reference>
<comment type="caution">
    <text evidence="7">The sequence shown here is derived from an EMBL/GenBank/DDBJ whole genome shotgun (WGS) entry which is preliminary data.</text>
</comment>
<dbReference type="InterPro" id="IPR013325">
    <property type="entry name" value="RNA_pol_sigma_r2"/>
</dbReference>
<keyword evidence="2" id="KW-0805">Transcription regulation</keyword>
<keyword evidence="4" id="KW-0804">Transcription</keyword>
<dbReference type="SUPFAM" id="SSF88946">
    <property type="entry name" value="Sigma2 domain of RNA polymerase sigma factors"/>
    <property type="match status" value="1"/>
</dbReference>
<comment type="similarity">
    <text evidence="1">Belongs to the sigma-70 factor family. ECF subfamily.</text>
</comment>
<accession>A0A015SWA3</accession>
<dbReference type="PATRIC" id="fig|1339315.3.peg.2414"/>
<dbReference type="AlphaFoldDB" id="A0A015SWA3"/>
<proteinExistence type="inferred from homology"/>
<dbReference type="Gene3D" id="1.10.10.10">
    <property type="entry name" value="Winged helix-like DNA-binding domain superfamily/Winged helix DNA-binding domain"/>
    <property type="match status" value="1"/>
</dbReference>
<gene>
    <name evidence="7" type="ORF">M124_1648</name>
</gene>
<dbReference type="Gene3D" id="1.10.1740.10">
    <property type="match status" value="1"/>
</dbReference>
<feature type="domain" description="RNA polymerase sigma-70 region 2" evidence="5">
    <location>
        <begin position="22"/>
        <end position="87"/>
    </location>
</feature>
<dbReference type="InterPro" id="IPR039425">
    <property type="entry name" value="RNA_pol_sigma-70-like"/>
</dbReference>
<evidence type="ECO:0000256" key="1">
    <source>
        <dbReference type="ARBA" id="ARBA00010641"/>
    </source>
</evidence>
<dbReference type="PANTHER" id="PTHR43133">
    <property type="entry name" value="RNA POLYMERASE ECF-TYPE SIGMA FACTO"/>
    <property type="match status" value="1"/>
</dbReference>
<dbReference type="EMBL" id="JGCY01000284">
    <property type="protein sequence ID" value="EXY74542.1"/>
    <property type="molecule type" value="Genomic_DNA"/>
</dbReference>
<dbReference type="NCBIfam" id="TIGR02937">
    <property type="entry name" value="sigma70-ECF"/>
    <property type="match status" value="1"/>
</dbReference>
<evidence type="ECO:0000259" key="5">
    <source>
        <dbReference type="Pfam" id="PF04542"/>
    </source>
</evidence>
<dbReference type="RefSeq" id="WP_005786965.1">
    <property type="nucleotide sequence ID" value="NZ_JGCY01000284.1"/>
</dbReference>
<dbReference type="PANTHER" id="PTHR43133:SF46">
    <property type="entry name" value="RNA POLYMERASE SIGMA-70 FACTOR ECF SUBFAMILY"/>
    <property type="match status" value="1"/>
</dbReference>
<evidence type="ECO:0000259" key="6">
    <source>
        <dbReference type="Pfam" id="PF08281"/>
    </source>
</evidence>